<comment type="caution">
    <text evidence="1">The sequence shown here is derived from an EMBL/GenBank/DDBJ whole genome shotgun (WGS) entry which is preliminary data.</text>
</comment>
<keyword evidence="2" id="KW-1185">Reference proteome</keyword>
<evidence type="ECO:0000313" key="1">
    <source>
        <dbReference type="EMBL" id="MFA0810826.1"/>
    </source>
</evidence>
<proteinExistence type="predicted"/>
<sequence>MERQCSLPLFQGEITELQVYNAWLNNAQVNTACSWPEVVRDALIFGCLYREAAYTHRGQRPQQFAHFHNEETAMPTKEVFVLDLAQARQVRLALAMCRERIACPETTTVGREEATRELRAAQDIFVEHEDRAEQIKKLNRELGGAANA</sequence>
<gene>
    <name evidence="1" type="ORF">ACCI49_07810</name>
</gene>
<dbReference type="RefSeq" id="WP_371838398.1">
    <property type="nucleotide sequence ID" value="NZ_JBGMEK010000012.1"/>
</dbReference>
<evidence type="ECO:0000313" key="2">
    <source>
        <dbReference type="Proteomes" id="UP001569428"/>
    </source>
</evidence>
<protein>
    <submittedName>
        <fullName evidence="1">Uncharacterized protein</fullName>
    </submittedName>
</protein>
<accession>A0ABV4NXI6</accession>
<reference evidence="1 2" key="1">
    <citation type="submission" date="2024-08" db="EMBL/GenBank/DDBJ databases">
        <authorList>
            <person name="Ishaq N."/>
        </authorList>
    </citation>
    <scope>NUCLEOTIDE SEQUENCE [LARGE SCALE GENOMIC DNA]</scope>
    <source>
        <strain evidence="1 2">DSM 18651</strain>
    </source>
</reference>
<dbReference type="EMBL" id="JBGMEK010000012">
    <property type="protein sequence ID" value="MFA0810826.1"/>
    <property type="molecule type" value="Genomic_DNA"/>
</dbReference>
<organism evidence="1 2">
    <name type="scientific">Microbulbifer epialgicus</name>
    <dbReference type="NCBI Taxonomy" id="393907"/>
    <lineage>
        <taxon>Bacteria</taxon>
        <taxon>Pseudomonadati</taxon>
        <taxon>Pseudomonadota</taxon>
        <taxon>Gammaproteobacteria</taxon>
        <taxon>Cellvibrionales</taxon>
        <taxon>Microbulbiferaceae</taxon>
        <taxon>Microbulbifer</taxon>
    </lineage>
</organism>
<dbReference type="Proteomes" id="UP001569428">
    <property type="component" value="Unassembled WGS sequence"/>
</dbReference>
<name>A0ABV4NXI6_9GAMM</name>